<evidence type="ECO:0000313" key="4">
    <source>
        <dbReference type="Proteomes" id="UP000026961"/>
    </source>
</evidence>
<feature type="region of interest" description="Disordered" evidence="1">
    <location>
        <begin position="260"/>
        <end position="279"/>
    </location>
</feature>
<dbReference type="eggNOG" id="ENOG502R507">
    <property type="taxonomic scope" value="Eukaryota"/>
</dbReference>
<sequence length="369" mass="40947">MSGGQDEGSGDLGSPKLAQDHHIMDLGDNSKIKRARATNWPTVMSKFVLDWYLQKKKEMPPKTKFKKMHHHYCTSVLNARFETTFTVDQVHRHFRRFKEVWNIVARYMNVSGSRFDKKHKMLILPPPTLASLPIAERAILVKPIPFFDHIQALFGEWSVDAAPVTDPIEAADINDDDMEILDPLNMMANCADARDPDGADLDKFVLEDEDDCHEVAASSDAVPCEVMSDTSAPSAQPSGSFAESTMAALKPGLKKCKVVSRTKTTPNPKPQAPVPHDGRKADMVKSTLAGIRDTPAKPIRAAPTSSDPNAPLWNMLKEIPLTPADRLSVGICLCKPEFEVHRSFFMNMGREYLEAWAHKFLSGGEPGSL</sequence>
<accession>A0A0D9ZV03</accession>
<dbReference type="AlphaFoldDB" id="A0A0D9ZV03"/>
<dbReference type="EnsemblPlants" id="OGLUM05G05430.1">
    <property type="protein sequence ID" value="OGLUM05G05430.1"/>
    <property type="gene ID" value="OGLUM05G05430"/>
</dbReference>
<reference evidence="3" key="2">
    <citation type="submission" date="2018-05" db="EMBL/GenBank/DDBJ databases">
        <title>OgluRS3 (Oryza glumaepatula Reference Sequence Version 3).</title>
        <authorList>
            <person name="Zhang J."/>
            <person name="Kudrna D."/>
            <person name="Lee S."/>
            <person name="Talag J."/>
            <person name="Welchert J."/>
            <person name="Wing R.A."/>
        </authorList>
    </citation>
    <scope>NUCLEOTIDE SEQUENCE [LARGE SCALE GENOMIC DNA]</scope>
</reference>
<reference evidence="3" key="1">
    <citation type="submission" date="2015-04" db="UniProtKB">
        <authorList>
            <consortium name="EnsemblPlants"/>
        </authorList>
    </citation>
    <scope>IDENTIFICATION</scope>
</reference>
<proteinExistence type="predicted"/>
<evidence type="ECO:0000256" key="1">
    <source>
        <dbReference type="SAM" id="MobiDB-lite"/>
    </source>
</evidence>
<dbReference type="PANTHER" id="PTHR47906">
    <property type="entry name" value="OSJNBB0050O03.9 PROTEIN-RELATED"/>
    <property type="match status" value="1"/>
</dbReference>
<feature type="domain" description="Myb/SANT-like" evidence="2">
    <location>
        <begin position="40"/>
        <end position="122"/>
    </location>
</feature>
<dbReference type="STRING" id="40148.A0A0D9ZV03"/>
<dbReference type="Pfam" id="PF12776">
    <property type="entry name" value="Myb_DNA-bind_3"/>
    <property type="match status" value="1"/>
</dbReference>
<dbReference type="HOGENOM" id="CLU_056635_0_0_1"/>
<keyword evidence="4" id="KW-1185">Reference proteome</keyword>
<dbReference type="PANTHER" id="PTHR47906:SF4">
    <property type="entry name" value="OS05G0182900 PROTEIN"/>
    <property type="match status" value="1"/>
</dbReference>
<organism evidence="3">
    <name type="scientific">Oryza glumipatula</name>
    <dbReference type="NCBI Taxonomy" id="40148"/>
    <lineage>
        <taxon>Eukaryota</taxon>
        <taxon>Viridiplantae</taxon>
        <taxon>Streptophyta</taxon>
        <taxon>Embryophyta</taxon>
        <taxon>Tracheophyta</taxon>
        <taxon>Spermatophyta</taxon>
        <taxon>Magnoliopsida</taxon>
        <taxon>Liliopsida</taxon>
        <taxon>Poales</taxon>
        <taxon>Poaceae</taxon>
        <taxon>BOP clade</taxon>
        <taxon>Oryzoideae</taxon>
        <taxon>Oryzeae</taxon>
        <taxon>Oryzinae</taxon>
        <taxon>Oryza</taxon>
    </lineage>
</organism>
<dbReference type="InterPro" id="IPR024752">
    <property type="entry name" value="Myb/SANT-like_dom"/>
</dbReference>
<name>A0A0D9ZV03_9ORYZ</name>
<evidence type="ECO:0000313" key="3">
    <source>
        <dbReference type="EnsemblPlants" id="OGLUM05G05430.1"/>
    </source>
</evidence>
<evidence type="ECO:0000259" key="2">
    <source>
        <dbReference type="Pfam" id="PF12776"/>
    </source>
</evidence>
<dbReference type="Proteomes" id="UP000026961">
    <property type="component" value="Chromosome 5"/>
</dbReference>
<dbReference type="Gramene" id="OGLUM05G05430.1">
    <property type="protein sequence ID" value="OGLUM05G05430.1"/>
    <property type="gene ID" value="OGLUM05G05430"/>
</dbReference>
<protein>
    <recommendedName>
        <fullName evidence="2">Myb/SANT-like domain-containing protein</fullName>
    </recommendedName>
</protein>